<dbReference type="GO" id="GO:0004177">
    <property type="term" value="F:aminopeptidase activity"/>
    <property type="evidence" value="ECO:0007669"/>
    <property type="project" value="UniProtKB-KW"/>
</dbReference>
<dbReference type="GO" id="GO:0008237">
    <property type="term" value="F:metallopeptidase activity"/>
    <property type="evidence" value="ECO:0007669"/>
    <property type="project" value="UniProtKB-KW"/>
</dbReference>
<dbReference type="InterPro" id="IPR035097">
    <property type="entry name" value="M29_N-terminal"/>
</dbReference>
<evidence type="ECO:0000256" key="2">
    <source>
        <dbReference type="ARBA" id="ARBA00001946"/>
    </source>
</evidence>
<dbReference type="PANTHER" id="PTHR34448:SF3">
    <property type="entry name" value="AMINOPEPTIDASE AMPS"/>
    <property type="match status" value="1"/>
</dbReference>
<evidence type="ECO:0000256" key="8">
    <source>
        <dbReference type="ARBA" id="ARBA00022801"/>
    </source>
</evidence>
<comment type="cofactor">
    <cofactor evidence="2">
        <name>Mg(2+)</name>
        <dbReference type="ChEBI" id="CHEBI:18420"/>
    </cofactor>
</comment>
<name>A0A412PIA8_9FIRM</name>
<dbReference type="RefSeq" id="WP_118764321.1">
    <property type="nucleotide sequence ID" value="NZ_CABJCF010000001.1"/>
</dbReference>
<protein>
    <submittedName>
        <fullName evidence="10">Aminopeptidase</fullName>
    </submittedName>
</protein>
<keyword evidence="7" id="KW-0479">Metal-binding</keyword>
<dbReference type="EMBL" id="QRWX01000001">
    <property type="protein sequence ID" value="RGT57899.1"/>
    <property type="molecule type" value="Genomic_DNA"/>
</dbReference>
<dbReference type="Gene3D" id="3.40.1830.10">
    <property type="entry name" value="Thermophilic metalloprotease (M29)"/>
    <property type="match status" value="1"/>
</dbReference>
<dbReference type="AlphaFoldDB" id="A0A412PIA8"/>
<dbReference type="Proteomes" id="UP000284731">
    <property type="component" value="Unassembled WGS sequence"/>
</dbReference>
<comment type="cofactor">
    <cofactor evidence="1">
        <name>Co(2+)</name>
        <dbReference type="ChEBI" id="CHEBI:48828"/>
    </cofactor>
</comment>
<sequence length="412" mass="46527">MSASKAMYQKLAKLAVVRGVNVQPNQPLVITASVRDYEFVRMVAKEAYAVGAREVIINWTDTELAKLNYTYQSEETLADIPDWKYDCVKREHDLGACYLRISSDMPGALKDVDQSKVRAYQMAYSKKMKDLRKYTMNNEGQWCVIGIPSVEWAKVVFPNLSEEEAFEKLEDAIFMTSRVTEDSDPLENWRIHDGNLVEHARKLTELNFKQLHFTSELGTDLTVELVDNHVWIGGGDMTPKKVYFDPNIPTEECFTMPKKTGVNGIVYASKPLSYSGKVIDGFWFRFENGKVVDFGAKQEEETLKSLLDFDEGSRYLGEVALVPYDSPISNSNILFFNTLFDENAACHLALGMPYPENVKGGAHMSEEELKAVGANESSQHEDFMFGTKEMSIDGIQQDGTVVPVFRNGNFVI</sequence>
<dbReference type="GO" id="GO:0046872">
    <property type="term" value="F:metal ion binding"/>
    <property type="evidence" value="ECO:0007669"/>
    <property type="project" value="UniProtKB-KW"/>
</dbReference>
<keyword evidence="5 10" id="KW-0031">Aminopeptidase</keyword>
<dbReference type="SUPFAM" id="SSF144052">
    <property type="entry name" value="Thermophilic metalloprotease-like"/>
    <property type="match status" value="1"/>
</dbReference>
<evidence type="ECO:0000256" key="1">
    <source>
        <dbReference type="ARBA" id="ARBA00001941"/>
    </source>
</evidence>
<comment type="caution">
    <text evidence="10">The sequence shown here is derived from an EMBL/GenBank/DDBJ whole genome shotgun (WGS) entry which is preliminary data.</text>
</comment>
<evidence type="ECO:0000256" key="7">
    <source>
        <dbReference type="ARBA" id="ARBA00022723"/>
    </source>
</evidence>
<dbReference type="InterPro" id="IPR000787">
    <property type="entry name" value="Peptidase_M29"/>
</dbReference>
<gene>
    <name evidence="10" type="ORF">DWX20_02285</name>
</gene>
<evidence type="ECO:0000256" key="3">
    <source>
        <dbReference type="ARBA" id="ARBA00001947"/>
    </source>
</evidence>
<organism evidence="10 11">
    <name type="scientific">Solobacterium moorei</name>
    <dbReference type="NCBI Taxonomy" id="102148"/>
    <lineage>
        <taxon>Bacteria</taxon>
        <taxon>Bacillati</taxon>
        <taxon>Bacillota</taxon>
        <taxon>Erysipelotrichia</taxon>
        <taxon>Erysipelotrichales</taxon>
        <taxon>Erysipelotrichaceae</taxon>
        <taxon>Solobacterium</taxon>
    </lineage>
</organism>
<evidence type="ECO:0000256" key="5">
    <source>
        <dbReference type="ARBA" id="ARBA00022438"/>
    </source>
</evidence>
<evidence type="ECO:0000256" key="4">
    <source>
        <dbReference type="ARBA" id="ARBA00008236"/>
    </source>
</evidence>
<accession>A0A412PIA8</accession>
<keyword evidence="8" id="KW-0378">Hydrolase</keyword>
<keyword evidence="9" id="KW-0482">Metalloprotease</keyword>
<evidence type="ECO:0000256" key="6">
    <source>
        <dbReference type="ARBA" id="ARBA00022670"/>
    </source>
</evidence>
<evidence type="ECO:0000256" key="9">
    <source>
        <dbReference type="ARBA" id="ARBA00023049"/>
    </source>
</evidence>
<comment type="similarity">
    <text evidence="4">Belongs to the peptidase M29 family.</text>
</comment>
<proteinExistence type="inferred from homology"/>
<comment type="cofactor">
    <cofactor evidence="3">
        <name>Zn(2+)</name>
        <dbReference type="ChEBI" id="CHEBI:29105"/>
    </cofactor>
</comment>
<evidence type="ECO:0000313" key="11">
    <source>
        <dbReference type="Proteomes" id="UP000284731"/>
    </source>
</evidence>
<reference evidence="10 11" key="1">
    <citation type="submission" date="2018-08" db="EMBL/GenBank/DDBJ databases">
        <title>A genome reference for cultivated species of the human gut microbiota.</title>
        <authorList>
            <person name="Zou Y."/>
            <person name="Xue W."/>
            <person name="Luo G."/>
        </authorList>
    </citation>
    <scope>NUCLEOTIDE SEQUENCE [LARGE SCALE GENOMIC DNA]</scope>
    <source>
        <strain evidence="10 11">AF18-46</strain>
    </source>
</reference>
<dbReference type="GO" id="GO:0006508">
    <property type="term" value="P:proteolysis"/>
    <property type="evidence" value="ECO:0007669"/>
    <property type="project" value="UniProtKB-KW"/>
</dbReference>
<dbReference type="Pfam" id="PF02073">
    <property type="entry name" value="Peptidase_M29"/>
    <property type="match status" value="1"/>
</dbReference>
<evidence type="ECO:0000313" key="10">
    <source>
        <dbReference type="EMBL" id="RGT57899.1"/>
    </source>
</evidence>
<dbReference type="PANTHER" id="PTHR34448">
    <property type="entry name" value="AMINOPEPTIDASE"/>
    <property type="match status" value="1"/>
</dbReference>
<dbReference type="InterPro" id="IPR052170">
    <property type="entry name" value="M29_Exopeptidase"/>
</dbReference>
<keyword evidence="6" id="KW-0645">Protease</keyword>
<dbReference type="PRINTS" id="PR00919">
    <property type="entry name" value="THERMOPTASE"/>
</dbReference>